<comment type="similarity">
    <text evidence="2">Belongs to the 'GDXG' lipolytic enzyme family.</text>
</comment>
<dbReference type="FunFam" id="3.40.50.1820:FF:000092">
    <property type="entry name" value="Carboxylic ester hydrolase"/>
    <property type="match status" value="2"/>
</dbReference>
<dbReference type="EnsemblMetazoa" id="AMIN011058-RA">
    <property type="protein sequence ID" value="AMIN011058-PA"/>
    <property type="gene ID" value="AMIN011058"/>
</dbReference>
<dbReference type="InterPro" id="IPR019826">
    <property type="entry name" value="Carboxylesterase_B_AS"/>
</dbReference>
<evidence type="ECO:0000256" key="6">
    <source>
        <dbReference type="ARBA" id="ARBA00023180"/>
    </source>
</evidence>
<evidence type="ECO:0000256" key="2">
    <source>
        <dbReference type="ARBA" id="ARBA00010515"/>
    </source>
</evidence>
<keyword evidence="6" id="KW-0325">Glycoprotein</keyword>
<feature type="domain" description="Carboxylesterase type B" evidence="9">
    <location>
        <begin position="1265"/>
        <end position="1790"/>
    </location>
</feature>
<evidence type="ECO:0000259" key="9">
    <source>
        <dbReference type="Pfam" id="PF00135"/>
    </source>
</evidence>
<feature type="domain" description="Carboxylesterase type B" evidence="9">
    <location>
        <begin position="36"/>
        <end position="560"/>
    </location>
</feature>
<dbReference type="InterPro" id="IPR002018">
    <property type="entry name" value="CarbesteraseB"/>
</dbReference>
<accession>A0A182WKX9</accession>
<dbReference type="SUPFAM" id="SSF53474">
    <property type="entry name" value="alpha/beta-Hydrolases"/>
    <property type="match status" value="3"/>
</dbReference>
<name>A0A182WKX9_9DIPT</name>
<feature type="chain" id="PRO_5008141628" description="carboxylesterase" evidence="8">
    <location>
        <begin position="21"/>
        <end position="1816"/>
    </location>
</feature>
<keyword evidence="5" id="KW-1015">Disulfide bond</keyword>
<comment type="similarity">
    <text evidence="1">Belongs to the type-B carboxylesterase/lipase family.</text>
</comment>
<dbReference type="PANTHER" id="PTHR43142">
    <property type="entry name" value="CARBOXYLIC ESTER HYDROLASE"/>
    <property type="match status" value="1"/>
</dbReference>
<dbReference type="PROSITE" id="PS01173">
    <property type="entry name" value="LIPASE_GDXG_HIS"/>
    <property type="match status" value="2"/>
</dbReference>
<proteinExistence type="inferred from homology"/>
<feature type="signal peptide" evidence="8">
    <location>
        <begin position="1"/>
        <end position="20"/>
    </location>
</feature>
<reference evidence="10" key="2">
    <citation type="submission" date="2020-05" db="UniProtKB">
        <authorList>
            <consortium name="EnsemblMetazoa"/>
        </authorList>
    </citation>
    <scope>IDENTIFICATION</scope>
    <source>
        <strain evidence="10">MINIMUS1</strain>
    </source>
</reference>
<evidence type="ECO:0000256" key="3">
    <source>
        <dbReference type="ARBA" id="ARBA00022487"/>
    </source>
</evidence>
<keyword evidence="8" id="KW-0732">Signal</keyword>
<dbReference type="InterPro" id="IPR002168">
    <property type="entry name" value="Lipase_GDXG_HIS_AS"/>
</dbReference>
<keyword evidence="11" id="KW-1185">Reference proteome</keyword>
<dbReference type="Gene3D" id="3.40.50.1820">
    <property type="entry name" value="alpha/beta hydrolase"/>
    <property type="match status" value="3"/>
</dbReference>
<organism evidence="10 11">
    <name type="scientific">Anopheles minimus</name>
    <dbReference type="NCBI Taxonomy" id="112268"/>
    <lineage>
        <taxon>Eukaryota</taxon>
        <taxon>Metazoa</taxon>
        <taxon>Ecdysozoa</taxon>
        <taxon>Arthropoda</taxon>
        <taxon>Hexapoda</taxon>
        <taxon>Insecta</taxon>
        <taxon>Pterygota</taxon>
        <taxon>Neoptera</taxon>
        <taxon>Endopterygota</taxon>
        <taxon>Diptera</taxon>
        <taxon>Nematocera</taxon>
        <taxon>Culicoidea</taxon>
        <taxon>Culicidae</taxon>
        <taxon>Anophelinae</taxon>
        <taxon>Anopheles</taxon>
    </lineage>
</organism>
<evidence type="ECO:0000256" key="8">
    <source>
        <dbReference type="SAM" id="SignalP"/>
    </source>
</evidence>
<dbReference type="PANTHER" id="PTHR43142:SF1">
    <property type="entry name" value="CARBOXYLIC ESTER HYDROLASE"/>
    <property type="match status" value="1"/>
</dbReference>
<evidence type="ECO:0000256" key="4">
    <source>
        <dbReference type="ARBA" id="ARBA00022801"/>
    </source>
</evidence>
<keyword evidence="4" id="KW-0378">Hydrolase</keyword>
<reference evidence="11" key="1">
    <citation type="submission" date="2013-03" db="EMBL/GenBank/DDBJ databases">
        <title>The Genome Sequence of Anopheles minimus MINIMUS1.</title>
        <authorList>
            <consortium name="The Broad Institute Genomics Platform"/>
            <person name="Neafsey D.E."/>
            <person name="Walton C."/>
            <person name="Walker B."/>
            <person name="Young S.K."/>
            <person name="Zeng Q."/>
            <person name="Gargeya S."/>
            <person name="Fitzgerald M."/>
            <person name="Haas B."/>
            <person name="Abouelleil A."/>
            <person name="Allen A.W."/>
            <person name="Alvarado L."/>
            <person name="Arachchi H.M."/>
            <person name="Berlin A.M."/>
            <person name="Chapman S.B."/>
            <person name="Gainer-Dewar J."/>
            <person name="Goldberg J."/>
            <person name="Griggs A."/>
            <person name="Gujja S."/>
            <person name="Hansen M."/>
            <person name="Howarth C."/>
            <person name="Imamovic A."/>
            <person name="Ireland A."/>
            <person name="Larimer J."/>
            <person name="McCowan C."/>
            <person name="Murphy C."/>
            <person name="Pearson M."/>
            <person name="Poon T.W."/>
            <person name="Priest M."/>
            <person name="Roberts A."/>
            <person name="Saif S."/>
            <person name="Shea T."/>
            <person name="Sisk P."/>
            <person name="Sykes S."/>
            <person name="Wortman J."/>
            <person name="Nusbaum C."/>
            <person name="Birren B."/>
        </authorList>
    </citation>
    <scope>NUCLEOTIDE SEQUENCE [LARGE SCALE GENOMIC DNA]</scope>
    <source>
        <strain evidence="11">MINIMUS1</strain>
    </source>
</reference>
<dbReference type="Pfam" id="PF00135">
    <property type="entry name" value="COesterase"/>
    <property type="match status" value="3"/>
</dbReference>
<dbReference type="InterPro" id="IPR029058">
    <property type="entry name" value="AB_hydrolase_fold"/>
</dbReference>
<evidence type="ECO:0000256" key="5">
    <source>
        <dbReference type="ARBA" id="ARBA00023157"/>
    </source>
</evidence>
<keyword evidence="3" id="KW-0719">Serine esterase</keyword>
<evidence type="ECO:0000313" key="10">
    <source>
        <dbReference type="EnsemblMetazoa" id="AMIN011058-PA"/>
    </source>
</evidence>
<dbReference type="VEuPathDB" id="VectorBase:AMIN011058"/>
<dbReference type="Proteomes" id="UP000075920">
    <property type="component" value="Unassembled WGS sequence"/>
</dbReference>
<feature type="domain" description="Carboxylesterase type B" evidence="9">
    <location>
        <begin position="636"/>
        <end position="1140"/>
    </location>
</feature>
<protein>
    <recommendedName>
        <fullName evidence="7">carboxylesterase</fullName>
        <ecNumber evidence="7">3.1.1.1</ecNumber>
    </recommendedName>
</protein>
<dbReference type="GO" id="GO:0106435">
    <property type="term" value="F:carboxylesterase activity"/>
    <property type="evidence" value="ECO:0007669"/>
    <property type="project" value="UniProtKB-EC"/>
</dbReference>
<evidence type="ECO:0000256" key="7">
    <source>
        <dbReference type="ARBA" id="ARBA00039155"/>
    </source>
</evidence>
<dbReference type="STRING" id="112268.A0A182WKX9"/>
<evidence type="ECO:0000256" key="1">
    <source>
        <dbReference type="ARBA" id="ARBA00005964"/>
    </source>
</evidence>
<dbReference type="PROSITE" id="PS00122">
    <property type="entry name" value="CARBOXYLESTERASE_B_1"/>
    <property type="match status" value="3"/>
</dbReference>
<evidence type="ECO:0000313" key="11">
    <source>
        <dbReference type="Proteomes" id="UP000075920"/>
    </source>
</evidence>
<dbReference type="EC" id="3.1.1.1" evidence="7"/>
<sequence>MQHFLAVVLRLCVGLLKVWFSRVWLKVRPPSANVCTVTIGPGKVRGLTVVTVGGAHYHLFKGIPYAVPPVGDLRFAAPVPLETFQKPVLDCFIEGSKCLQYDQILNVLVGTEDGLFLNVFTPQLAGENTSGLPVMLYIHGGGFLSGSGNTFLYDPVYFMEQRVVIVTFNYRLGPLGFLSFPEAGVSGNAGLKDQLLVLQWIQQNIAPFGGDPSNVTLFGESAGAKAAYLHYLSPVSRQVEVIFQCIKQRLTKNLFDSRKYFHRVICQSGVACSDFALQVDPSAKARKLAKCLGYHGSSDSEALDVLLKAPAKALFKHQFETLSDDERTQELQFPFRPVIESVHPGAIVTQNPLDALQTELHPPIPLITGCNSGEGMVALAKAQKHLNAYNTHPERLLPPMLHLPPGTNAKELARKVKQFYFQTRPISDATLPELMDVLSDNEYITATVTAAELVAKYQPKVKHFCYYFTHDGRLGNTKHLLNMAHLPGVCHGDDVFYMFRSALNASLPEEANETGVRRAFVRMWCNFAYHGDPTPESEDRSVGLTRWDPVEPCGKDYFRLRCLQIDTHLKMVPNPFLKRSVFWRDLFRTYGYGSRMLPEARVLGDFVSTLLRIAYGLLLFVLQHKWIRFWPPSVRPVVSVKQGRVRGVTSTLPNGGQFHYFKGIPYAEPPVGKLRFRPPVALERFRKPIVDCYAERANGVQKDFFSSRVSGSESCLYLNVFTSRLPGEADTTKGIPRLPVMVYIHGGGFMSGSGSSFFYNPEYFIQQDVVVVTINYRLGPLGFLYLPSAGIPGNAGLKDQLLALKWVKENIAQFGGNPDNVTVFGESAGSMSAYLHYLSPNSRKYCHRVICQSGVAVTDSFFQVEPEEKARKLARFFGYTGNTDQGVLETLEKVSAQVLARHQNEAISEAEKQLALIFIFRPVIEQHQTDDSIITQHPRDILKSYDTLRMPLMEGCNDGEGILALRSLGKRWKSFGKAPERFVPVLLGRSPQLDRAVVGREIQRFYFGDRPVNERTIDNMCDLMSDNTFITNSVTSAEWLAKFQPNAPHFHYRFTFDGRFSLLKRIFMLSNVSGACHGDDTLYMFNPGFLPKLAASSDECRVRDIFIALWTSFAKHGDPTRDVPTSLIPVRWEPVSKIARDSDDFQLDCLEINTVPRMVRNPGSGRIQLWRGLLKKYRPDYLYLLVNCQLIGRTEPRCVCTLVATTPEIARPVRTPVFHVRECVCTMVEWDNLWQFVLAVVRLGGGVIAFLLHHLHVRVRPPRDCPLVTVRQGQLRGITARLPNGARYYYFKGVPYAEPPVGKMRFKAPVPVQRFRKPVLNCYAERADCIQLDFFSGLVFGSESGLYLNVYTPQLPDDGEETSINVKKLPVMVFLHGGGFACGSGSSLFYNPEYFLQRGVLIVTVNYRLGPFGFLHLPEAGVEGNAGLKDQLLALRWINENIANFGGDPSNVTLFGESAGSFSAYLHMLSPNSRKYFHRVICQSGVVCSSSFMQASPVEMAFNLARHFGYSGTSQQGALETLQQVPAKLLARHQRKALGQSAMKQADLVFIFLPVVEQTLTDHSIITQSPEVLLKAYDTLRMPLLEGCNDAEGILGLYIIRRKTLGEDIRHLPDRMLAKLFRHLTPTERTEMITKVRRFYFSDAPPSAWSTDQIKHLLTDVIFMIDSAINAEWLAKYQPNLRHFHYRFTFDGRYSLLKRLFLSASVTGACHGDDLMYMFNPKFLPNFAPSSDECRVRDNFVALWTSFAKHGDPSIDSRDVVDAKWRPVGKIPRDTSTNFQLDCLEINVQPAMMIDPCRERLSFWRELLATYNEGHL</sequence>